<keyword evidence="6 8" id="KW-0472">Membrane</keyword>
<dbReference type="Pfam" id="PF00083">
    <property type="entry name" value="Sugar_tr"/>
    <property type="match status" value="2"/>
</dbReference>
<proteinExistence type="inferred from homology"/>
<dbReference type="EMBL" id="JAXIOK010000020">
    <property type="protein sequence ID" value="KAK4746640.1"/>
    <property type="molecule type" value="Genomic_DNA"/>
</dbReference>
<dbReference type="InterPro" id="IPR005829">
    <property type="entry name" value="Sugar_transporter_CS"/>
</dbReference>
<feature type="transmembrane region" description="Helical" evidence="8">
    <location>
        <begin position="43"/>
        <end position="66"/>
    </location>
</feature>
<evidence type="ECO:0000313" key="11">
    <source>
        <dbReference type="Proteomes" id="UP001345219"/>
    </source>
</evidence>
<feature type="transmembrane region" description="Helical" evidence="8">
    <location>
        <begin position="133"/>
        <end position="157"/>
    </location>
</feature>
<evidence type="ECO:0000256" key="4">
    <source>
        <dbReference type="ARBA" id="ARBA00022692"/>
    </source>
</evidence>
<dbReference type="AlphaFoldDB" id="A0AAN7GRG5"/>
<evidence type="ECO:0000256" key="8">
    <source>
        <dbReference type="SAM" id="Phobius"/>
    </source>
</evidence>
<evidence type="ECO:0000313" key="10">
    <source>
        <dbReference type="EMBL" id="KAK4746640.1"/>
    </source>
</evidence>
<dbReference type="PANTHER" id="PTHR48020:SF35">
    <property type="entry name" value="SUGAR TRANSPORTER"/>
    <property type="match status" value="1"/>
</dbReference>
<keyword evidence="4 8" id="KW-0812">Transmembrane</keyword>
<dbReference type="InterPro" id="IPR005828">
    <property type="entry name" value="MFS_sugar_transport-like"/>
</dbReference>
<comment type="subcellular location">
    <subcellularLocation>
        <location evidence="1">Membrane</location>
        <topology evidence="1">Multi-pass membrane protein</topology>
    </subcellularLocation>
</comment>
<feature type="domain" description="Major facilitator superfamily (MFS) profile" evidence="9">
    <location>
        <begin position="7"/>
        <end position="720"/>
    </location>
</feature>
<comment type="similarity">
    <text evidence="2">Belongs to the major facilitator superfamily. Sugar transporter (TC 2.A.1.1) family.</text>
</comment>
<feature type="transmembrane region" description="Helical" evidence="8">
    <location>
        <begin position="628"/>
        <end position="653"/>
    </location>
</feature>
<keyword evidence="11" id="KW-1185">Reference proteome</keyword>
<keyword evidence="3" id="KW-0813">Transport</keyword>
<comment type="caution">
    <text evidence="10">The sequence shown here is derived from an EMBL/GenBank/DDBJ whole genome shotgun (WGS) entry which is preliminary data.</text>
</comment>
<feature type="transmembrane region" description="Helical" evidence="8">
    <location>
        <begin position="565"/>
        <end position="587"/>
    </location>
</feature>
<reference evidence="10 11" key="1">
    <citation type="journal article" date="2023" name="Hortic Res">
        <title>Pangenome of water caltrop reveals structural variations and asymmetric subgenome divergence after allopolyploidization.</title>
        <authorList>
            <person name="Zhang X."/>
            <person name="Chen Y."/>
            <person name="Wang L."/>
            <person name="Yuan Y."/>
            <person name="Fang M."/>
            <person name="Shi L."/>
            <person name="Lu R."/>
            <person name="Comes H.P."/>
            <person name="Ma Y."/>
            <person name="Chen Y."/>
            <person name="Huang G."/>
            <person name="Zhou Y."/>
            <person name="Zheng Z."/>
            <person name="Qiu Y."/>
        </authorList>
    </citation>
    <scope>NUCLEOTIDE SEQUENCE [LARGE SCALE GENOMIC DNA]</scope>
    <source>
        <tissue evidence="10">Roots</tissue>
    </source>
</reference>
<protein>
    <recommendedName>
        <fullName evidence="9">Major facilitator superfamily (MFS) profile domain-containing protein</fullName>
    </recommendedName>
</protein>
<feature type="transmembrane region" description="Helical" evidence="8">
    <location>
        <begin position="73"/>
        <end position="92"/>
    </location>
</feature>
<accession>A0AAN7GRG5</accession>
<feature type="compositionally biased region" description="Basic and acidic residues" evidence="7">
    <location>
        <begin position="374"/>
        <end position="383"/>
    </location>
</feature>
<feature type="transmembrane region" description="Helical" evidence="8">
    <location>
        <begin position="163"/>
        <end position="185"/>
    </location>
</feature>
<dbReference type="Gene3D" id="1.20.1250.20">
    <property type="entry name" value="MFS general substrate transporter like domains"/>
    <property type="match status" value="2"/>
</dbReference>
<evidence type="ECO:0000256" key="5">
    <source>
        <dbReference type="ARBA" id="ARBA00022989"/>
    </source>
</evidence>
<dbReference type="InterPro" id="IPR050814">
    <property type="entry name" value="Myo-inositol_Transporter"/>
</dbReference>
<dbReference type="SUPFAM" id="SSF103473">
    <property type="entry name" value="MFS general substrate transporter"/>
    <property type="match status" value="1"/>
</dbReference>
<dbReference type="InterPro" id="IPR036259">
    <property type="entry name" value="MFS_trans_sf"/>
</dbReference>
<evidence type="ECO:0000256" key="3">
    <source>
        <dbReference type="ARBA" id="ARBA00022448"/>
    </source>
</evidence>
<keyword evidence="5 8" id="KW-1133">Transmembrane helix</keyword>
<sequence>MSRAVIVAVVAAIGNLLHGWDSATIAGAALYIRREFQLDNSPTIDGLIITMSLVGAALITTCSGALADWWGRIPMLILSAVLNILSGLLMLWSPNIYVLLLARLVEGFGVGLALTLVPLYISEMTPPDMRGLLNTLPQFVGSGGMFISYCMVFGMSMLESPSWRLMLGVLSVPSAIYLILIICFLPESPHWLVRKGRMNEAKEVLHIMSGKENVHGEMALLVEGLGVGTDISLHKYIIYHADDCADELDLSNEGGKIKLYGHEPEVSWVARPITGQSSLAVRSLYGSVGNSYCGPSVDPLVALFRNIHNRFPETGSMQSTLFPHLGSMFSVGGNEQRNVEEWDEESLAIEGDEHPSDDHGDSDDNLQSPLISREATRTEKGFDETMPSQGTNYSTGQGSFMRETREHVAPGGIGGGWHLAWKCSERDASDGKKQMEFQRFYFHLEGPLGTFQGSTMSISGVSWDASGDVGPAKAVALVSGPAICSEGLIYHSPVGPSVAQPSGVAVKGLSWWDLTEPGVKHALVVGVSIQLLQQFSGINGVLYYMPQILERAGAGTLLLDLHITSSSASLLVSAIATLLMLPSIAIAMRLVDISGRRSLLLGTIPGFMISLGILILSSILNLGSTVRAATYVISILLYIFFFVMGFGPIPNILCSEMFPTRVRGVCVALCGLAFWVGNLLVSYVMPVMLKSAGLAGTLGLFAIISVISWVFIFIKVPETKGMPLEVIAEFLSLGAKKAKDK</sequence>
<evidence type="ECO:0000256" key="2">
    <source>
        <dbReference type="ARBA" id="ARBA00010992"/>
    </source>
</evidence>
<feature type="region of interest" description="Disordered" evidence="7">
    <location>
        <begin position="350"/>
        <end position="398"/>
    </location>
</feature>
<dbReference type="GO" id="GO:0022857">
    <property type="term" value="F:transmembrane transporter activity"/>
    <property type="evidence" value="ECO:0007669"/>
    <property type="project" value="InterPro"/>
</dbReference>
<feature type="compositionally biased region" description="Polar residues" evidence="7">
    <location>
        <begin position="386"/>
        <end position="398"/>
    </location>
</feature>
<organism evidence="10 11">
    <name type="scientific">Trapa incisa</name>
    <dbReference type="NCBI Taxonomy" id="236973"/>
    <lineage>
        <taxon>Eukaryota</taxon>
        <taxon>Viridiplantae</taxon>
        <taxon>Streptophyta</taxon>
        <taxon>Embryophyta</taxon>
        <taxon>Tracheophyta</taxon>
        <taxon>Spermatophyta</taxon>
        <taxon>Magnoliopsida</taxon>
        <taxon>eudicotyledons</taxon>
        <taxon>Gunneridae</taxon>
        <taxon>Pentapetalae</taxon>
        <taxon>rosids</taxon>
        <taxon>malvids</taxon>
        <taxon>Myrtales</taxon>
        <taxon>Lythraceae</taxon>
        <taxon>Trapa</taxon>
    </lineage>
</organism>
<dbReference type="InterPro" id="IPR003663">
    <property type="entry name" value="Sugar/inositol_transpt"/>
</dbReference>
<feature type="transmembrane region" description="Helical" evidence="8">
    <location>
        <begin position="691"/>
        <end position="714"/>
    </location>
</feature>
<dbReference type="PROSITE" id="PS00217">
    <property type="entry name" value="SUGAR_TRANSPORT_2"/>
    <property type="match status" value="1"/>
</dbReference>
<name>A0AAN7GRG5_9MYRT</name>
<dbReference type="PANTHER" id="PTHR48020">
    <property type="entry name" value="PROTON MYO-INOSITOL COTRANSPORTER"/>
    <property type="match status" value="1"/>
</dbReference>
<dbReference type="InterPro" id="IPR020846">
    <property type="entry name" value="MFS_dom"/>
</dbReference>
<evidence type="ECO:0000256" key="1">
    <source>
        <dbReference type="ARBA" id="ARBA00004141"/>
    </source>
</evidence>
<dbReference type="PROSITE" id="PS50850">
    <property type="entry name" value="MFS"/>
    <property type="match status" value="1"/>
</dbReference>
<evidence type="ECO:0000259" key="9">
    <source>
        <dbReference type="PROSITE" id="PS50850"/>
    </source>
</evidence>
<gene>
    <name evidence="10" type="ORF">SAY87_025677</name>
</gene>
<feature type="transmembrane region" description="Helical" evidence="8">
    <location>
        <begin position="599"/>
        <end position="622"/>
    </location>
</feature>
<dbReference type="PRINTS" id="PR00171">
    <property type="entry name" value="SUGRTRNSPORT"/>
</dbReference>
<feature type="transmembrane region" description="Helical" evidence="8">
    <location>
        <begin position="98"/>
        <end position="121"/>
    </location>
</feature>
<evidence type="ECO:0000256" key="7">
    <source>
        <dbReference type="SAM" id="MobiDB-lite"/>
    </source>
</evidence>
<dbReference type="Proteomes" id="UP001345219">
    <property type="component" value="Chromosome 20"/>
</dbReference>
<dbReference type="GO" id="GO:0016020">
    <property type="term" value="C:membrane"/>
    <property type="evidence" value="ECO:0007669"/>
    <property type="project" value="UniProtKB-SubCell"/>
</dbReference>
<evidence type="ECO:0000256" key="6">
    <source>
        <dbReference type="ARBA" id="ARBA00023136"/>
    </source>
</evidence>
<feature type="transmembrane region" description="Helical" evidence="8">
    <location>
        <begin position="665"/>
        <end position="685"/>
    </location>
</feature>